<dbReference type="Proteomes" id="UP001321492">
    <property type="component" value="Unassembled WGS sequence"/>
</dbReference>
<dbReference type="PANTHER" id="PTHR43598:SF1">
    <property type="entry name" value="FORMATE DEHYDROGENASE-O MAJOR SUBUNIT"/>
    <property type="match status" value="1"/>
</dbReference>
<dbReference type="SUPFAM" id="SSF50692">
    <property type="entry name" value="ADC-like"/>
    <property type="match status" value="1"/>
</dbReference>
<dbReference type="InterPro" id="IPR006656">
    <property type="entry name" value="Mopterin_OxRdtase"/>
</dbReference>
<dbReference type="Gene3D" id="3.40.50.740">
    <property type="match status" value="1"/>
</dbReference>
<name>A0ABT7AJS9_9HYPH</name>
<dbReference type="EMBL" id="JASJEV010000011">
    <property type="protein sequence ID" value="MDJ1159619.1"/>
    <property type="molecule type" value="Genomic_DNA"/>
</dbReference>
<keyword evidence="6" id="KW-0500">Molybdenum</keyword>
<keyword evidence="14" id="KW-1185">Reference proteome</keyword>
<dbReference type="RefSeq" id="WP_283741619.1">
    <property type="nucleotide sequence ID" value="NZ_JASJEV010000011.1"/>
</dbReference>
<evidence type="ECO:0000256" key="3">
    <source>
        <dbReference type="ARBA" id="ARBA00004196"/>
    </source>
</evidence>
<feature type="domain" description="4Fe-4S Mo/W bis-MGD-type" evidence="12">
    <location>
        <begin position="68"/>
        <end position="124"/>
    </location>
</feature>
<dbReference type="PROSITE" id="PS51318">
    <property type="entry name" value="TAT"/>
    <property type="match status" value="1"/>
</dbReference>
<dbReference type="InterPro" id="IPR006311">
    <property type="entry name" value="TAT_signal"/>
</dbReference>
<evidence type="ECO:0000256" key="5">
    <source>
        <dbReference type="ARBA" id="ARBA00022485"/>
    </source>
</evidence>
<evidence type="ECO:0000256" key="8">
    <source>
        <dbReference type="ARBA" id="ARBA00022729"/>
    </source>
</evidence>
<evidence type="ECO:0000256" key="6">
    <source>
        <dbReference type="ARBA" id="ARBA00022505"/>
    </source>
</evidence>
<dbReference type="InterPro" id="IPR027467">
    <property type="entry name" value="MopterinOxRdtase_cofactor_BS"/>
</dbReference>
<keyword evidence="10" id="KW-0408">Iron</keyword>
<dbReference type="SUPFAM" id="SSF53706">
    <property type="entry name" value="Formate dehydrogenase/DMSO reductase, domains 1-3"/>
    <property type="match status" value="1"/>
</dbReference>
<dbReference type="PROSITE" id="PS51669">
    <property type="entry name" value="4FE4S_MOW_BIS_MGD"/>
    <property type="match status" value="1"/>
</dbReference>
<dbReference type="Pfam" id="PF01568">
    <property type="entry name" value="Molydop_binding"/>
    <property type="match status" value="1"/>
</dbReference>
<proteinExistence type="inferred from homology"/>
<evidence type="ECO:0000256" key="1">
    <source>
        <dbReference type="ARBA" id="ARBA00001942"/>
    </source>
</evidence>
<dbReference type="InterPro" id="IPR006963">
    <property type="entry name" value="Mopterin_OxRdtase_4Fe-4S_dom"/>
</dbReference>
<keyword evidence="8" id="KW-0732">Signal</keyword>
<dbReference type="Gene3D" id="2.40.40.20">
    <property type="match status" value="1"/>
</dbReference>
<comment type="cofactor">
    <cofactor evidence="1">
        <name>Mo-bis(molybdopterin guanine dinucleotide)</name>
        <dbReference type="ChEBI" id="CHEBI:60539"/>
    </cofactor>
</comment>
<reference evidence="13 14" key="1">
    <citation type="submission" date="2023-05" db="EMBL/GenBank/DDBJ databases">
        <title>Chelatococcus sp. nov., a moderately thermophilic bacterium isolated from hot spring microbial mat.</title>
        <authorList>
            <person name="Hu C.-J."/>
            <person name="Li W.-J."/>
        </authorList>
    </citation>
    <scope>NUCLEOTIDE SEQUENCE [LARGE SCALE GENOMIC DNA]</scope>
    <source>
        <strain evidence="13 14">SYSU G07232</strain>
    </source>
</reference>
<keyword evidence="11" id="KW-0411">Iron-sulfur</keyword>
<comment type="subcellular location">
    <subcellularLocation>
        <location evidence="3">Cell envelope</location>
    </subcellularLocation>
</comment>
<accession>A0ABT7AJS9</accession>
<evidence type="ECO:0000313" key="14">
    <source>
        <dbReference type="Proteomes" id="UP001321492"/>
    </source>
</evidence>
<dbReference type="Gene3D" id="3.40.228.10">
    <property type="entry name" value="Dimethylsulfoxide Reductase, domain 2"/>
    <property type="match status" value="1"/>
</dbReference>
<evidence type="ECO:0000256" key="2">
    <source>
        <dbReference type="ARBA" id="ARBA00001966"/>
    </source>
</evidence>
<evidence type="ECO:0000256" key="10">
    <source>
        <dbReference type="ARBA" id="ARBA00023004"/>
    </source>
</evidence>
<evidence type="ECO:0000313" key="13">
    <source>
        <dbReference type="EMBL" id="MDJ1159619.1"/>
    </source>
</evidence>
<organism evidence="13 14">
    <name type="scientific">Chelatococcus albus</name>
    <dbReference type="NCBI Taxonomy" id="3047466"/>
    <lineage>
        <taxon>Bacteria</taxon>
        <taxon>Pseudomonadati</taxon>
        <taxon>Pseudomonadota</taxon>
        <taxon>Alphaproteobacteria</taxon>
        <taxon>Hyphomicrobiales</taxon>
        <taxon>Chelatococcaceae</taxon>
        <taxon>Chelatococcus</taxon>
    </lineage>
</organism>
<dbReference type="Gene3D" id="2.20.25.90">
    <property type="entry name" value="ADC-like domains"/>
    <property type="match status" value="1"/>
</dbReference>
<dbReference type="CDD" id="cd02792">
    <property type="entry name" value="MopB_CT_Formate-Dh-Na-like"/>
    <property type="match status" value="1"/>
</dbReference>
<dbReference type="InterPro" id="IPR009010">
    <property type="entry name" value="Asp_de-COase-like_dom_sf"/>
</dbReference>
<dbReference type="PANTHER" id="PTHR43598">
    <property type="entry name" value="TUNGSTEN-CONTAINING FORMYLMETHANOFURAN DEHYDROGENASE 2 SUBUNIT B"/>
    <property type="match status" value="1"/>
</dbReference>
<dbReference type="SMART" id="SM00926">
    <property type="entry name" value="Molybdop_Fe4S4"/>
    <property type="match status" value="1"/>
</dbReference>
<keyword evidence="9" id="KW-0560">Oxidoreductase</keyword>
<protein>
    <submittedName>
        <fullName evidence="13">Formate dehydrogenase subunit alpha</fullName>
    </submittedName>
</protein>
<evidence type="ECO:0000256" key="7">
    <source>
        <dbReference type="ARBA" id="ARBA00022723"/>
    </source>
</evidence>
<evidence type="ECO:0000259" key="12">
    <source>
        <dbReference type="PROSITE" id="PS51669"/>
    </source>
</evidence>
<dbReference type="Pfam" id="PF00384">
    <property type="entry name" value="Molybdopterin"/>
    <property type="match status" value="1"/>
</dbReference>
<dbReference type="PIRSF" id="PIRSF036643">
    <property type="entry name" value="FDH_alpha"/>
    <property type="match status" value="1"/>
</dbReference>
<dbReference type="InterPro" id="IPR006657">
    <property type="entry name" value="MoPterin_dinucl-bd_dom"/>
</dbReference>
<sequence length="969" mass="107149">MLIKRKDADAARGRLQALVAGFGSELVDRRSFLRKSGLAAGALAAVGSLSVGAVRRAEAGPTNFGQPIERRKNMCTHCSVGCTVIAEVQNGVWVGQEPAWESPINRGSHCAKGAAIRELVHGDRRLKYPMKLVDGQWRRITWDQAIEEIGDKLMEIRGKSGPDSVFWLGSAKFSNEGAYLNRKLAAFWGTNTSDHQARICHSTTVAGVANTWGYGAMTNSYNDIRNSKTLIIMGGNPAEAHPVSLQHLLAGKEINRANFIVIDPRFTRTAAHATEYVRLRPGTDIPVLYGMLWHIFENGWEDKEFIKARVYGMDEIRKEIAKWTPDEVERVSGVPGEQLKRVAEMFAKQKPATLIWCMGQTQHTVGTANVRASCVLLLATGNVGGPGSGANIFRGHCNVQGATDLGLDVTTLPLYYGLTEAAWKHWCRVWEVDYDWMVSRFASKKAMEQPGIPSTRWFDAVLLPKDQVEQPDNVRAMVVFGHGGNTVTRMPEMVKGLEKLDLLVIADPHPTTFAAVSNRRNGTYLLPMCTQLETSGSRTASNRSLQWGEQIVKPIFESKDDYEVMYLLAKKLGFADKMFRNIKVEGNRPSPEDILREINRGGWSTGYSGQSPERLKAHMKNQEKFDLVTLRAPKDDPEVGGDYYGLPWPCWGSPEIRHPGTPILYNTNLHVKDGGGTFRARFGVERNGATLLAEGSYSMGSELKDGYPEFTLAVLKKLGWDKDLTAAELAMLERVGGSPEGADKVSWATDLSGGIIRVCLEHGVMPYGNAKARAVAWNLPDPIPTHREPIYSPRPDLVAKYPTLPDTRAFRVPNIGFTVQKAVVDKGLAKEFPIILTSGRLVEYEGGGEETRSNKWLAELQQDMFVEINTADAAERGIKDGAWVWVYGAANDARTRVRALVTDRVGKGVAFMPFHFSGWFMGQDQRGNYPKGTDPIVLGESVNTLTTYGYDPVTFMQEPKATLCQIRAA</sequence>
<keyword evidence="5" id="KW-0004">4Fe-4S</keyword>
<dbReference type="Pfam" id="PF04879">
    <property type="entry name" value="Molybdop_Fe4S4"/>
    <property type="match status" value="1"/>
</dbReference>
<comment type="cofactor">
    <cofactor evidence="2">
        <name>[4Fe-4S] cluster</name>
        <dbReference type="ChEBI" id="CHEBI:49883"/>
    </cofactor>
</comment>
<keyword evidence="7" id="KW-0479">Metal-binding</keyword>
<comment type="similarity">
    <text evidence="4">Belongs to the prokaryotic molybdopterin-containing oxidoreductase family.</text>
</comment>
<gene>
    <name evidence="13" type="ORF">QNA08_15445</name>
</gene>
<evidence type="ECO:0000256" key="4">
    <source>
        <dbReference type="ARBA" id="ARBA00010312"/>
    </source>
</evidence>
<dbReference type="PROSITE" id="PS00551">
    <property type="entry name" value="MOLYBDOPTERIN_PROK_1"/>
    <property type="match status" value="1"/>
</dbReference>
<comment type="caution">
    <text evidence="13">The sequence shown here is derived from an EMBL/GenBank/DDBJ whole genome shotgun (WGS) entry which is preliminary data.</text>
</comment>
<evidence type="ECO:0000256" key="11">
    <source>
        <dbReference type="ARBA" id="ARBA00023014"/>
    </source>
</evidence>
<evidence type="ECO:0000256" key="9">
    <source>
        <dbReference type="ARBA" id="ARBA00023002"/>
    </source>
</evidence>